<keyword evidence="6" id="KW-0732">Signal</keyword>
<dbReference type="Proteomes" id="UP001569428">
    <property type="component" value="Unassembled WGS sequence"/>
</dbReference>
<keyword evidence="2 4" id="KW-0479">Metal-binding</keyword>
<proteinExistence type="predicted"/>
<protein>
    <recommendedName>
        <fullName evidence="7">Cytochrome c domain-containing protein</fullName>
    </recommendedName>
</protein>
<dbReference type="SUPFAM" id="SSF46626">
    <property type="entry name" value="Cytochrome c"/>
    <property type="match status" value="1"/>
</dbReference>
<evidence type="ECO:0000313" key="8">
    <source>
        <dbReference type="EMBL" id="MFA0809621.1"/>
    </source>
</evidence>
<dbReference type="EMBL" id="JBGMEK010000002">
    <property type="protein sequence ID" value="MFA0809621.1"/>
    <property type="molecule type" value="Genomic_DNA"/>
</dbReference>
<dbReference type="InterPro" id="IPR036909">
    <property type="entry name" value="Cyt_c-like_dom_sf"/>
</dbReference>
<evidence type="ECO:0000256" key="5">
    <source>
        <dbReference type="SAM" id="Phobius"/>
    </source>
</evidence>
<reference evidence="8 9" key="1">
    <citation type="submission" date="2024-08" db="EMBL/GenBank/DDBJ databases">
        <authorList>
            <person name="Ishaq N."/>
        </authorList>
    </citation>
    <scope>NUCLEOTIDE SEQUENCE [LARGE SCALE GENOMIC DNA]</scope>
    <source>
        <strain evidence="8 9">DSM 18651</strain>
    </source>
</reference>
<dbReference type="RefSeq" id="WP_371837239.1">
    <property type="nucleotide sequence ID" value="NZ_JBGMEK010000002.1"/>
</dbReference>
<keyword evidence="3 4" id="KW-0408">Iron</keyword>
<dbReference type="InterPro" id="IPR009056">
    <property type="entry name" value="Cyt_c-like_dom"/>
</dbReference>
<gene>
    <name evidence="8" type="ORF">ACCI49_01715</name>
</gene>
<keyword evidence="1 4" id="KW-0349">Heme</keyword>
<dbReference type="PROSITE" id="PS51007">
    <property type="entry name" value="CYTC"/>
    <property type="match status" value="1"/>
</dbReference>
<keyword evidence="5" id="KW-0472">Membrane</keyword>
<feature type="domain" description="Cytochrome c" evidence="7">
    <location>
        <begin position="133"/>
        <end position="260"/>
    </location>
</feature>
<comment type="caution">
    <text evidence="8">The sequence shown here is derived from an EMBL/GenBank/DDBJ whole genome shotgun (WGS) entry which is preliminary data.</text>
</comment>
<name>A0ABV4NU29_9GAMM</name>
<dbReference type="Pfam" id="PF00034">
    <property type="entry name" value="Cytochrom_C"/>
    <property type="match status" value="1"/>
</dbReference>
<feature type="transmembrane region" description="Helical" evidence="5">
    <location>
        <begin position="369"/>
        <end position="391"/>
    </location>
</feature>
<sequence>MRYQWIWLCFCFLALFLQPLWAQQSPENDRLAARASNLLSYIAVDYGDAIDEGRLLDTELYQLQQQHALQALQLVQQLPARPGRATLEKSIAELGQAIEHRESAKKVRRRANETADRLAALYQMQRSPAHTLPAATLAMPLYRQRCVSCHGEQGEGGAGGPDLQDATRIANFSLYDLYNTLDPTVEGAHEGDVDGTLSAWQRWALAVTVAAFSVEGQLPPSVDLAERYPALVGLPGMAVTRPVELPDDAASALMWWRAHPHLVRALEPPLARADGLLRLAVTDYRGGDSAGAYHKLMLAYREGYLPLRAQIGARDEVLITQLQARWQKLRRQVLTGAPNAEVIASFQDLRAMLAVAQARIGSPVGNERGYLWAGLLFALALTLTLGLWWGLRRRKLSRL</sequence>
<feature type="chain" id="PRO_5047144435" description="Cytochrome c domain-containing protein" evidence="6">
    <location>
        <begin position="23"/>
        <end position="399"/>
    </location>
</feature>
<evidence type="ECO:0000256" key="3">
    <source>
        <dbReference type="ARBA" id="ARBA00023004"/>
    </source>
</evidence>
<evidence type="ECO:0000256" key="1">
    <source>
        <dbReference type="ARBA" id="ARBA00022617"/>
    </source>
</evidence>
<keyword evidence="9" id="KW-1185">Reference proteome</keyword>
<feature type="signal peptide" evidence="6">
    <location>
        <begin position="1"/>
        <end position="22"/>
    </location>
</feature>
<keyword evidence="5" id="KW-1133">Transmembrane helix</keyword>
<accession>A0ABV4NU29</accession>
<keyword evidence="5" id="KW-0812">Transmembrane</keyword>
<organism evidence="8 9">
    <name type="scientific">Microbulbifer epialgicus</name>
    <dbReference type="NCBI Taxonomy" id="393907"/>
    <lineage>
        <taxon>Bacteria</taxon>
        <taxon>Pseudomonadati</taxon>
        <taxon>Pseudomonadota</taxon>
        <taxon>Gammaproteobacteria</taxon>
        <taxon>Cellvibrionales</taxon>
        <taxon>Microbulbiferaceae</taxon>
        <taxon>Microbulbifer</taxon>
    </lineage>
</organism>
<evidence type="ECO:0000256" key="2">
    <source>
        <dbReference type="ARBA" id="ARBA00022723"/>
    </source>
</evidence>
<dbReference type="Gene3D" id="1.10.760.10">
    <property type="entry name" value="Cytochrome c-like domain"/>
    <property type="match status" value="1"/>
</dbReference>
<evidence type="ECO:0000313" key="9">
    <source>
        <dbReference type="Proteomes" id="UP001569428"/>
    </source>
</evidence>
<evidence type="ECO:0000256" key="6">
    <source>
        <dbReference type="SAM" id="SignalP"/>
    </source>
</evidence>
<evidence type="ECO:0000259" key="7">
    <source>
        <dbReference type="PROSITE" id="PS51007"/>
    </source>
</evidence>
<evidence type="ECO:0000256" key="4">
    <source>
        <dbReference type="PROSITE-ProRule" id="PRU00433"/>
    </source>
</evidence>